<dbReference type="GO" id="GO:0070888">
    <property type="term" value="F:E-box binding"/>
    <property type="evidence" value="ECO:0007669"/>
    <property type="project" value="TreeGrafter"/>
</dbReference>
<dbReference type="CDD" id="cd11428">
    <property type="entry name" value="bHLH_TS_NGN"/>
    <property type="match status" value="1"/>
</dbReference>
<dbReference type="PANTHER" id="PTHR19290:SF163">
    <property type="entry name" value="BASIC HELIX-LOOP-HELIX NEURAL TRANSCRIPTION FACTOR TAP"/>
    <property type="match status" value="1"/>
</dbReference>
<dbReference type="AlphaFoldDB" id="A0A7M7J6D0"/>
<dbReference type="InterPro" id="IPR050359">
    <property type="entry name" value="bHLH_transcription_factors"/>
</dbReference>
<dbReference type="KEGG" id="vde:111244501"/>
<dbReference type="GO" id="GO:0045944">
    <property type="term" value="P:positive regulation of transcription by RNA polymerase II"/>
    <property type="evidence" value="ECO:0007669"/>
    <property type="project" value="TreeGrafter"/>
</dbReference>
<organism evidence="2 3">
    <name type="scientific">Varroa destructor</name>
    <name type="common">Honeybee mite</name>
    <dbReference type="NCBI Taxonomy" id="109461"/>
    <lineage>
        <taxon>Eukaryota</taxon>
        <taxon>Metazoa</taxon>
        <taxon>Ecdysozoa</taxon>
        <taxon>Arthropoda</taxon>
        <taxon>Chelicerata</taxon>
        <taxon>Arachnida</taxon>
        <taxon>Acari</taxon>
        <taxon>Parasitiformes</taxon>
        <taxon>Mesostigmata</taxon>
        <taxon>Gamasina</taxon>
        <taxon>Dermanyssoidea</taxon>
        <taxon>Varroidae</taxon>
        <taxon>Varroa</taxon>
    </lineage>
</organism>
<dbReference type="RefSeq" id="XP_022647474.1">
    <property type="nucleotide sequence ID" value="XM_022791739.1"/>
</dbReference>
<dbReference type="InterPro" id="IPR036638">
    <property type="entry name" value="HLH_DNA-bd_sf"/>
</dbReference>
<evidence type="ECO:0000313" key="3">
    <source>
        <dbReference type="Proteomes" id="UP000594260"/>
    </source>
</evidence>
<dbReference type="Gene3D" id="4.10.280.10">
    <property type="entry name" value="Helix-loop-helix DNA-binding domain"/>
    <property type="match status" value="1"/>
</dbReference>
<proteinExistence type="predicted"/>
<dbReference type="GO" id="GO:0005634">
    <property type="term" value="C:nucleus"/>
    <property type="evidence" value="ECO:0007669"/>
    <property type="project" value="TreeGrafter"/>
</dbReference>
<dbReference type="InterPro" id="IPR011598">
    <property type="entry name" value="bHLH_dom"/>
</dbReference>
<keyword evidence="3" id="KW-1185">Reference proteome</keyword>
<protein>
    <recommendedName>
        <fullName evidence="1">BHLH domain-containing protein</fullName>
    </recommendedName>
</protein>
<dbReference type="EnsemblMetazoa" id="XM_022791739">
    <property type="protein sequence ID" value="XP_022647474"/>
    <property type="gene ID" value="LOC111244501"/>
</dbReference>
<name>A0A7M7J6D0_VARDE</name>
<accession>A0A7M7J6D0</accession>
<dbReference type="SUPFAM" id="SSF47459">
    <property type="entry name" value="HLH, helix-loop-helix DNA-binding domain"/>
    <property type="match status" value="1"/>
</dbReference>
<dbReference type="SMART" id="SM00353">
    <property type="entry name" value="HLH"/>
    <property type="match status" value="1"/>
</dbReference>
<dbReference type="Proteomes" id="UP000594260">
    <property type="component" value="Unplaced"/>
</dbReference>
<dbReference type="GeneID" id="111244501"/>
<sequence length="243" mass="26770">MTCNTPPATCVSFDCSNNSVYNSTDEEQAARMPRKRCSDNALDIQLGAVRAKVQKTRRLRANDRERNRMHNLNDALDRLRCALPSSSDETKLTKIETLRFAHNYIYALAETLAMLDGRSERFDPVLAAVALQGSQTRTCDPSLKHTIRKQIAKTLNLNDARLQLQEENELSCSTSNTSPIALMSGSGNTASGSLPASPVSFEDRSSPVSFSYSSQTQLLQETNKVTDVILLGDLDLVPATFHS</sequence>
<dbReference type="GO" id="GO:0000981">
    <property type="term" value="F:DNA-binding transcription factor activity, RNA polymerase II-specific"/>
    <property type="evidence" value="ECO:0007669"/>
    <property type="project" value="TreeGrafter"/>
</dbReference>
<dbReference type="FunCoup" id="A0A7M7J6D0">
    <property type="interactions" value="1"/>
</dbReference>
<dbReference type="InParanoid" id="A0A7M7J6D0"/>
<feature type="domain" description="BHLH" evidence="1">
    <location>
        <begin position="56"/>
        <end position="108"/>
    </location>
</feature>
<dbReference type="GO" id="GO:0046983">
    <property type="term" value="F:protein dimerization activity"/>
    <property type="evidence" value="ECO:0007669"/>
    <property type="project" value="InterPro"/>
</dbReference>
<dbReference type="PANTHER" id="PTHR19290">
    <property type="entry name" value="BASIC HELIX-LOOP-HELIX PROTEIN NEUROGENIN-RELATED"/>
    <property type="match status" value="1"/>
</dbReference>
<dbReference type="PROSITE" id="PS50888">
    <property type="entry name" value="BHLH"/>
    <property type="match status" value="1"/>
</dbReference>
<dbReference type="GO" id="GO:0007423">
    <property type="term" value="P:sensory organ development"/>
    <property type="evidence" value="ECO:0007669"/>
    <property type="project" value="TreeGrafter"/>
</dbReference>
<reference evidence="2" key="1">
    <citation type="submission" date="2021-01" db="UniProtKB">
        <authorList>
            <consortium name="EnsemblMetazoa"/>
        </authorList>
    </citation>
    <scope>IDENTIFICATION</scope>
</reference>
<dbReference type="OrthoDB" id="5969565at2759"/>
<evidence type="ECO:0000313" key="2">
    <source>
        <dbReference type="EnsemblMetazoa" id="XP_022647474"/>
    </source>
</evidence>
<dbReference type="GO" id="GO:0061564">
    <property type="term" value="P:axon development"/>
    <property type="evidence" value="ECO:0007669"/>
    <property type="project" value="TreeGrafter"/>
</dbReference>
<dbReference type="Pfam" id="PF00010">
    <property type="entry name" value="HLH"/>
    <property type="match status" value="1"/>
</dbReference>
<evidence type="ECO:0000259" key="1">
    <source>
        <dbReference type="PROSITE" id="PS50888"/>
    </source>
</evidence>